<dbReference type="Gene3D" id="2.60.120.200">
    <property type="match status" value="1"/>
</dbReference>
<dbReference type="Pfam" id="PF09224">
    <property type="entry name" value="DUF1961"/>
    <property type="match status" value="1"/>
</dbReference>
<organism evidence="1 2">
    <name type="scientific">Alkalihalobacillus trypoxylicola</name>
    <dbReference type="NCBI Taxonomy" id="519424"/>
    <lineage>
        <taxon>Bacteria</taxon>
        <taxon>Bacillati</taxon>
        <taxon>Bacillota</taxon>
        <taxon>Bacilli</taxon>
        <taxon>Bacillales</taxon>
        <taxon>Bacillaceae</taxon>
        <taxon>Alkalihalobacillus</taxon>
    </lineage>
</organism>
<dbReference type="RefSeq" id="WP_061950043.1">
    <property type="nucleotide sequence ID" value="NZ_LTAO01000038.1"/>
</dbReference>
<dbReference type="AlphaFoldDB" id="A0A161PE71"/>
<gene>
    <name evidence="1" type="ORF">AZF04_12215</name>
</gene>
<dbReference type="OrthoDB" id="7171052at2"/>
<dbReference type="InterPro" id="IPR015305">
    <property type="entry name" value="DUF1961"/>
</dbReference>
<dbReference type="InterPro" id="IPR013320">
    <property type="entry name" value="ConA-like_dom_sf"/>
</dbReference>
<reference evidence="1" key="1">
    <citation type="submission" date="2016-02" db="EMBL/GenBank/DDBJ databases">
        <title>Genome sequence of Bacillus trypoxylicola KCTC 13244(T).</title>
        <authorList>
            <person name="Jeong H."/>
            <person name="Park S.-H."/>
            <person name="Choi S.-K."/>
        </authorList>
    </citation>
    <scope>NUCLEOTIDE SEQUENCE [LARGE SCALE GENOMIC DNA]</scope>
    <source>
        <strain evidence="1">KCTC 13244</strain>
    </source>
</reference>
<dbReference type="STRING" id="519424.AZF04_12215"/>
<evidence type="ECO:0000313" key="2">
    <source>
        <dbReference type="Proteomes" id="UP000075806"/>
    </source>
</evidence>
<keyword evidence="2" id="KW-1185">Reference proteome</keyword>
<dbReference type="EMBL" id="LTAO01000038">
    <property type="protein sequence ID" value="KYG26570.1"/>
    <property type="molecule type" value="Genomic_DNA"/>
</dbReference>
<evidence type="ECO:0000313" key="1">
    <source>
        <dbReference type="EMBL" id="KYG26570.1"/>
    </source>
</evidence>
<comment type="caution">
    <text evidence="1">The sequence shown here is derived from an EMBL/GenBank/DDBJ whole genome shotgun (WGS) entry which is preliminary data.</text>
</comment>
<proteinExistence type="predicted"/>
<dbReference type="SUPFAM" id="SSF49899">
    <property type="entry name" value="Concanavalin A-like lectins/glucanases"/>
    <property type="match status" value="1"/>
</dbReference>
<name>A0A161PE71_9BACI</name>
<accession>A0A161PE71</accession>
<protein>
    <submittedName>
        <fullName evidence="1">Uncharacterized protein</fullName>
    </submittedName>
</protein>
<dbReference type="Proteomes" id="UP000075806">
    <property type="component" value="Unassembled WGS sequence"/>
</dbReference>
<sequence length="233" mass="27225">MKKLQFEKGECLYENSLQSVDDVKDWISEGEVNISSLDNRLLLKNVKDPDVYGDHAHWLLWCNQKFPDDIIIEWDFLPLEEPGLCMMFFSAEGKNKKDLFDAQLEKRDGYYPQYHSGDMNTYHLSYFRHKYEEERAFRTCNLRKSHGFHLVTSGADPLPPVEDVLAPYQMKLVKYQNIIQFSINELPILYWEDDGETYGEVLQGGYIGFRQMAPMIASYANLRVSKAILKESL</sequence>